<dbReference type="PRINTS" id="PR00081">
    <property type="entry name" value="GDHRDH"/>
</dbReference>
<dbReference type="PRINTS" id="PR00080">
    <property type="entry name" value="SDRFAMILY"/>
</dbReference>
<evidence type="ECO:0000313" key="5">
    <source>
        <dbReference type="Proteomes" id="UP000094828"/>
    </source>
</evidence>
<dbReference type="PANTHER" id="PTHR43639">
    <property type="entry name" value="OXIDOREDUCTASE, SHORT-CHAIN DEHYDROGENASE/REDUCTASE FAMILY (AFU_ORTHOLOGUE AFUA_5G02870)"/>
    <property type="match status" value="1"/>
</dbReference>
<dbReference type="FunFam" id="3.40.50.720:FF:000084">
    <property type="entry name" value="Short-chain dehydrogenase reductase"/>
    <property type="match status" value="1"/>
</dbReference>
<gene>
    <name evidence="4" type="ORF">A6X21_02290</name>
</gene>
<comment type="caution">
    <text evidence="4">The sequence shown here is derived from an EMBL/GenBank/DDBJ whole genome shotgun (WGS) entry which is preliminary data.</text>
</comment>
<dbReference type="Proteomes" id="UP000094828">
    <property type="component" value="Unassembled WGS sequence"/>
</dbReference>
<comment type="similarity">
    <text evidence="1">Belongs to the short-chain dehydrogenases/reductases (SDR) family.</text>
</comment>
<name>A0A1C3ETD9_9PLAN</name>
<protein>
    <submittedName>
        <fullName evidence="4">Oxidoreductase</fullName>
    </submittedName>
</protein>
<proteinExistence type="inferred from homology"/>
<sequence length="251" mass="25530">MSKLHNKVALVTGASKGIGAGIARELAAAGAAVVVNYASDRAGAESVVAAIKAAGGEALALPGDVAKAADVAALFERTQAAFGSLDILVNNAGVYQAMPIAELTEAEFHREININLLGPLLVIRESLLHFGPEGGSIINIGSVASRSHTPGYAIYSASKAGLDAVTGVLAKELAPRNIRVNSVNPGATLSEGTKAAGLYGVESDFEKLLVSMTPLGRMGTPQDIARVVAFLASDDSGWLTGEVILASGGLR</sequence>
<evidence type="ECO:0000256" key="2">
    <source>
        <dbReference type="ARBA" id="ARBA00023002"/>
    </source>
</evidence>
<dbReference type="STRING" id="1841610.A6X21_02290"/>
<dbReference type="InterPro" id="IPR002347">
    <property type="entry name" value="SDR_fam"/>
</dbReference>
<evidence type="ECO:0000259" key="3">
    <source>
        <dbReference type="SMART" id="SM00822"/>
    </source>
</evidence>
<dbReference type="OrthoDB" id="9803333at2"/>
<keyword evidence="5" id="KW-1185">Reference proteome</keyword>
<keyword evidence="2" id="KW-0560">Oxidoreductase</keyword>
<evidence type="ECO:0000313" key="4">
    <source>
        <dbReference type="EMBL" id="ODA36532.1"/>
    </source>
</evidence>
<dbReference type="GO" id="GO:0016491">
    <property type="term" value="F:oxidoreductase activity"/>
    <property type="evidence" value="ECO:0007669"/>
    <property type="project" value="UniProtKB-KW"/>
</dbReference>
<dbReference type="InterPro" id="IPR036291">
    <property type="entry name" value="NAD(P)-bd_dom_sf"/>
</dbReference>
<dbReference type="SUPFAM" id="SSF51735">
    <property type="entry name" value="NAD(P)-binding Rossmann-fold domains"/>
    <property type="match status" value="1"/>
</dbReference>
<dbReference type="NCBIfam" id="NF005559">
    <property type="entry name" value="PRK07231.1"/>
    <property type="match status" value="1"/>
</dbReference>
<reference evidence="4 5" key="1">
    <citation type="submission" date="2016-05" db="EMBL/GenBank/DDBJ databases">
        <title>Genomic and physiological characterization of Planctopirus sp. isolated from fresh water lake.</title>
        <authorList>
            <person name="Subhash Y."/>
            <person name="Ramana C."/>
        </authorList>
    </citation>
    <scope>NUCLEOTIDE SEQUENCE [LARGE SCALE GENOMIC DNA]</scope>
    <source>
        <strain evidence="4 5">JC280</strain>
    </source>
</reference>
<accession>A0A1C3ETD9</accession>
<dbReference type="AlphaFoldDB" id="A0A1C3ETD9"/>
<feature type="domain" description="Ketoreductase" evidence="3">
    <location>
        <begin position="7"/>
        <end position="192"/>
    </location>
</feature>
<organism evidence="4 5">
    <name type="scientific">Planctopirus hydrillae</name>
    <dbReference type="NCBI Taxonomy" id="1841610"/>
    <lineage>
        <taxon>Bacteria</taxon>
        <taxon>Pseudomonadati</taxon>
        <taxon>Planctomycetota</taxon>
        <taxon>Planctomycetia</taxon>
        <taxon>Planctomycetales</taxon>
        <taxon>Planctomycetaceae</taxon>
        <taxon>Planctopirus</taxon>
    </lineage>
</organism>
<dbReference type="PANTHER" id="PTHR43639:SF1">
    <property type="entry name" value="SHORT-CHAIN DEHYDROGENASE_REDUCTASE FAMILY PROTEIN"/>
    <property type="match status" value="1"/>
</dbReference>
<dbReference type="Gene3D" id="3.40.50.720">
    <property type="entry name" value="NAD(P)-binding Rossmann-like Domain"/>
    <property type="match status" value="1"/>
</dbReference>
<dbReference type="InterPro" id="IPR020904">
    <property type="entry name" value="Sc_DH/Rdtase_CS"/>
</dbReference>
<dbReference type="InterPro" id="IPR057326">
    <property type="entry name" value="KR_dom"/>
</dbReference>
<dbReference type="EMBL" id="LYDR01000020">
    <property type="protein sequence ID" value="ODA36532.1"/>
    <property type="molecule type" value="Genomic_DNA"/>
</dbReference>
<dbReference type="SMART" id="SM00822">
    <property type="entry name" value="PKS_KR"/>
    <property type="match status" value="1"/>
</dbReference>
<dbReference type="PROSITE" id="PS00061">
    <property type="entry name" value="ADH_SHORT"/>
    <property type="match status" value="1"/>
</dbReference>
<dbReference type="Pfam" id="PF13561">
    <property type="entry name" value="adh_short_C2"/>
    <property type="match status" value="1"/>
</dbReference>
<dbReference type="RefSeq" id="WP_068845591.1">
    <property type="nucleotide sequence ID" value="NZ_LYDR01000020.1"/>
</dbReference>
<evidence type="ECO:0000256" key="1">
    <source>
        <dbReference type="ARBA" id="ARBA00006484"/>
    </source>
</evidence>